<dbReference type="InterPro" id="IPR027417">
    <property type="entry name" value="P-loop_NTPase"/>
</dbReference>
<feature type="domain" description="Zona occludens toxin N-terminal" evidence="1">
    <location>
        <begin position="1"/>
        <end position="180"/>
    </location>
</feature>
<organism evidence="2 3">
    <name type="scientific">Neisseria iguanae</name>
    <dbReference type="NCBI Taxonomy" id="90242"/>
    <lineage>
        <taxon>Bacteria</taxon>
        <taxon>Pseudomonadati</taxon>
        <taxon>Pseudomonadota</taxon>
        <taxon>Betaproteobacteria</taxon>
        <taxon>Neisseriales</taxon>
        <taxon>Neisseriaceae</taxon>
        <taxon>Neisseria</taxon>
    </lineage>
</organism>
<dbReference type="RefSeq" id="WP_106742433.1">
    <property type="nucleotide sequence ID" value="NZ_PXYY01000071.1"/>
</dbReference>
<reference evidence="2 3" key="1">
    <citation type="submission" date="2018-03" db="EMBL/GenBank/DDBJ databases">
        <title>Neisseria weixii sp. nov., isolated from the intestinal contents of Tibetan Plateau pika (Ochotona curzoniae) in Yushu, Qinghai Province, China.</title>
        <authorList>
            <person name="Gui Z."/>
        </authorList>
    </citation>
    <scope>NUCLEOTIDE SEQUENCE [LARGE SCALE GENOMIC DNA]</scope>
    <source>
        <strain evidence="2 3">ATCC 51483</strain>
    </source>
</reference>
<dbReference type="Gene3D" id="3.40.50.300">
    <property type="entry name" value="P-loop containing nucleotide triphosphate hydrolases"/>
    <property type="match status" value="1"/>
</dbReference>
<protein>
    <submittedName>
        <fullName evidence="2">Zonular occludens toxin</fullName>
    </submittedName>
</protein>
<evidence type="ECO:0000313" key="2">
    <source>
        <dbReference type="EMBL" id="PSJ79812.1"/>
    </source>
</evidence>
<dbReference type="Proteomes" id="UP000241868">
    <property type="component" value="Unassembled WGS sequence"/>
</dbReference>
<gene>
    <name evidence="2" type="ORF">C7N83_10060</name>
</gene>
<sequence>MITLITGVPGSGKTLYFVSELSKKVKNEYKGKKIYIDGIPELKIEICSIPDGQTIKNFNEWAPLPENQGEEGALVVIDEAQRVFPPRSASSAPPALVEWLHVHRHAGVDIVLITQMPMRIDKQVRDLVGAHYHIHKTPIGVRMIYFWDYCANNPKSEMKNARPSVYKLDKKAFGLYKSAQIHTKVATPKSRVRWLIPLAVAGAAFSFYSLFGQIGGFGAEKVSKEQIEQVSADSAVSAGRNMAESLGDGPVSLTKEMFEPTIAEKVESKPLYDRVRQVRTFEYPVACISGGNSGCTCYTHQGTAIKEIGKKTCNTYVKDGLPFNPYRDERQNAQNMPIDTAAGGTPSPAPEVLVMGGKSPQNLMYDGYVEAGEQFR</sequence>
<dbReference type="OrthoDB" id="8809170at2"/>
<evidence type="ECO:0000313" key="3">
    <source>
        <dbReference type="Proteomes" id="UP000241868"/>
    </source>
</evidence>
<accession>A0A2P7TYK8</accession>
<dbReference type="EMBL" id="PXYY01000071">
    <property type="protein sequence ID" value="PSJ79812.1"/>
    <property type="molecule type" value="Genomic_DNA"/>
</dbReference>
<evidence type="ECO:0000259" key="1">
    <source>
        <dbReference type="Pfam" id="PF05707"/>
    </source>
</evidence>
<keyword evidence="3" id="KW-1185">Reference proteome</keyword>
<dbReference type="SUPFAM" id="SSF52540">
    <property type="entry name" value="P-loop containing nucleoside triphosphate hydrolases"/>
    <property type="match status" value="1"/>
</dbReference>
<proteinExistence type="predicted"/>
<comment type="caution">
    <text evidence="2">The sequence shown here is derived from an EMBL/GenBank/DDBJ whole genome shotgun (WGS) entry which is preliminary data.</text>
</comment>
<dbReference type="InterPro" id="IPR008900">
    <property type="entry name" value="Zot_N"/>
</dbReference>
<name>A0A2P7TYK8_9NEIS</name>
<dbReference type="AlphaFoldDB" id="A0A2P7TYK8"/>
<dbReference type="Pfam" id="PF05707">
    <property type="entry name" value="Zot"/>
    <property type="match status" value="1"/>
</dbReference>